<reference evidence="1 2" key="1">
    <citation type="submission" date="2019-07" db="EMBL/GenBank/DDBJ databases">
        <title>WGS assembly of Gossypium mustelinum.</title>
        <authorList>
            <person name="Chen Z.J."/>
            <person name="Sreedasyam A."/>
            <person name="Ando A."/>
            <person name="Song Q."/>
            <person name="De L."/>
            <person name="Hulse-Kemp A."/>
            <person name="Ding M."/>
            <person name="Ye W."/>
            <person name="Kirkbride R."/>
            <person name="Jenkins J."/>
            <person name="Plott C."/>
            <person name="Lovell J."/>
            <person name="Lin Y.-M."/>
            <person name="Vaughn R."/>
            <person name="Liu B."/>
            <person name="Li W."/>
            <person name="Simpson S."/>
            <person name="Scheffler B."/>
            <person name="Saski C."/>
            <person name="Grover C."/>
            <person name="Hu G."/>
            <person name="Conover J."/>
            <person name="Carlson J."/>
            <person name="Shu S."/>
            <person name="Boston L."/>
            <person name="Williams M."/>
            <person name="Peterson D."/>
            <person name="Mcgee K."/>
            <person name="Jones D."/>
            <person name="Wendel J."/>
            <person name="Stelly D."/>
            <person name="Grimwood J."/>
            <person name="Schmutz J."/>
        </authorList>
    </citation>
    <scope>NUCLEOTIDE SEQUENCE [LARGE SCALE GENOMIC DNA]</scope>
    <source>
        <strain evidence="1">1408120.09</strain>
    </source>
</reference>
<keyword evidence="2" id="KW-1185">Reference proteome</keyword>
<gene>
    <name evidence="1" type="ORF">E1A91_A02G083400v1</name>
</gene>
<sequence>MLSQPSHTLFSRITQALKHRRFPSHTPPWTTNGKPFCQVNQEAVKTWERSAWTWGEQCANQGRAWYVEATGGHCCGAKQMETLGFSSLGILLLGHL</sequence>
<organism evidence="1 2">
    <name type="scientific">Gossypium mustelinum</name>
    <name type="common">Cotton</name>
    <name type="synonym">Gossypium caicoense</name>
    <dbReference type="NCBI Taxonomy" id="34275"/>
    <lineage>
        <taxon>Eukaryota</taxon>
        <taxon>Viridiplantae</taxon>
        <taxon>Streptophyta</taxon>
        <taxon>Embryophyta</taxon>
        <taxon>Tracheophyta</taxon>
        <taxon>Spermatophyta</taxon>
        <taxon>Magnoliopsida</taxon>
        <taxon>eudicotyledons</taxon>
        <taxon>Gunneridae</taxon>
        <taxon>Pentapetalae</taxon>
        <taxon>rosids</taxon>
        <taxon>malvids</taxon>
        <taxon>Malvales</taxon>
        <taxon>Malvaceae</taxon>
        <taxon>Malvoideae</taxon>
        <taxon>Gossypium</taxon>
    </lineage>
</organism>
<accession>A0A5D3A7I8</accession>
<protein>
    <submittedName>
        <fullName evidence="1">Uncharacterized protein</fullName>
    </submittedName>
</protein>
<dbReference type="EMBL" id="CM017637">
    <property type="protein sequence ID" value="TYJ45843.1"/>
    <property type="molecule type" value="Genomic_DNA"/>
</dbReference>
<dbReference type="AlphaFoldDB" id="A0A5D3A7I8"/>
<name>A0A5D3A7I8_GOSMU</name>
<evidence type="ECO:0000313" key="2">
    <source>
        <dbReference type="Proteomes" id="UP000323597"/>
    </source>
</evidence>
<evidence type="ECO:0000313" key="1">
    <source>
        <dbReference type="EMBL" id="TYJ45843.1"/>
    </source>
</evidence>
<dbReference type="Proteomes" id="UP000323597">
    <property type="component" value="Chromosome A02"/>
</dbReference>
<proteinExistence type="predicted"/>